<dbReference type="SMART" id="SM00448">
    <property type="entry name" value="REC"/>
    <property type="match status" value="1"/>
</dbReference>
<evidence type="ECO:0000313" key="5">
    <source>
        <dbReference type="Proteomes" id="UP000000270"/>
    </source>
</evidence>
<reference evidence="5" key="2">
    <citation type="submission" date="2007-04" db="EMBL/GenBank/DDBJ databases">
        <title>Complete genome sequence of the nitrogen-fixing bacterium Azorhizobium caulinodans ORS571.</title>
        <authorList>
            <person name="Lee K.B."/>
            <person name="Backer P.D."/>
            <person name="Aono T."/>
            <person name="Liu C.T."/>
            <person name="Suzuki S."/>
            <person name="Suzuki T."/>
            <person name="Kaneko T."/>
            <person name="Yamada M."/>
            <person name="Tabata S."/>
            <person name="Kupfer D.M."/>
            <person name="Najar F.Z."/>
            <person name="Wiley G.B."/>
            <person name="Roe B."/>
            <person name="Binnewies T."/>
            <person name="Ussery D."/>
            <person name="Vereecke D."/>
            <person name="Gevers D."/>
            <person name="Holsters M."/>
            <person name="Oyaizu H."/>
        </authorList>
    </citation>
    <scope>NUCLEOTIDE SEQUENCE [LARGE SCALE GENOMIC DNA]</scope>
    <source>
        <strain evidence="5">ATCC 43989 / DSM 5975 / JCM 20966 / LMG 6465 / NBRC 14845 / NCIMB 13405 / ORS 571</strain>
    </source>
</reference>
<dbReference type="HOGENOM" id="CLU_000445_69_8_5"/>
<reference evidence="4 5" key="1">
    <citation type="journal article" date="2007" name="Appl. Environ. Microbiol.">
        <title>Rhizobial factors required for stem nodule maturation and maintenance in Sesbania rostrata-Azorhizobium caulinodans ORS571 symbiosis.</title>
        <authorList>
            <person name="Suzuki S."/>
            <person name="Aono T."/>
            <person name="Lee KB."/>
            <person name="Suzuki T."/>
            <person name="Liu CT."/>
            <person name="Miwa H."/>
            <person name="Wakao S."/>
            <person name="Iki T."/>
            <person name="Oyaizu H."/>
        </authorList>
    </citation>
    <scope>NUCLEOTIDE SEQUENCE [LARGE SCALE GENOMIC DNA]</scope>
    <source>
        <strain evidence="5">ATCC 43989 / DSM 5975 / JCM 20966 / LMG 6465 / NBRC 14845 / NCIMB 13405 / ORS 571</strain>
    </source>
</reference>
<dbReference type="SUPFAM" id="SSF52172">
    <property type="entry name" value="CheY-like"/>
    <property type="match status" value="1"/>
</dbReference>
<dbReference type="EMBL" id="AP009384">
    <property type="protein sequence ID" value="BAF89092.1"/>
    <property type="molecule type" value="Genomic_DNA"/>
</dbReference>
<name>A8IBM8_AZOC5</name>
<reference evidence="4 5" key="6">
    <citation type="journal article" date="2011" name="Appl. Environ. Microbiol.">
        <title>Involvement of the azorhizobial chromosome partition gene (parA) in the onset of bacteroid differentiation during Sesbania rostrata stem nodule development.</title>
        <authorList>
            <person name="Liu CT."/>
            <person name="Lee KB."/>
            <person name="Wang YS."/>
            <person name="Peng MH."/>
            <person name="Lee KT."/>
            <person name="Suzuki S."/>
            <person name="Suzuki T."/>
            <person name="Oyaizu H."/>
        </authorList>
    </citation>
    <scope>NUCLEOTIDE SEQUENCE [LARGE SCALE GENOMIC DNA]</scope>
    <source>
        <strain evidence="5">ATCC 43989 / DSM 5975 / JCM 20966 / LMG 6465 / NBRC 14845 / NCIMB 13405 / ORS 571</strain>
    </source>
</reference>
<dbReference type="STRING" id="438753.AZC_3094"/>
<dbReference type="eggNOG" id="COG4566">
    <property type="taxonomic scope" value="Bacteria"/>
</dbReference>
<accession>A8IBM8</accession>
<reference evidence="4 5" key="3">
    <citation type="journal article" date="2008" name="BMC Genomics">
        <title>The genome of the versatile nitrogen fixer Azorhizobium caulinodans ORS571.</title>
        <authorList>
            <person name="Lee KB."/>
            <person name="Backer P.D."/>
            <person name="Aono T."/>
            <person name="Liu CT."/>
            <person name="Suzuki S."/>
            <person name="Suzuki T."/>
            <person name="Kaneko T."/>
            <person name="Yamada M."/>
            <person name="Tabata S."/>
            <person name="Kupfer D.M."/>
            <person name="Najar F.Z."/>
            <person name="Wiley G.B."/>
            <person name="Roe B."/>
            <person name="Binnewies T.T."/>
            <person name="Ussery D.W."/>
            <person name="D'Haeze W."/>
            <person name="Herder J.D."/>
            <person name="Gevers D."/>
            <person name="Vereecke D."/>
            <person name="Holsters M."/>
            <person name="Oyaizu H."/>
        </authorList>
    </citation>
    <scope>NUCLEOTIDE SEQUENCE [LARGE SCALE GENOMIC DNA]</scope>
    <source>
        <strain evidence="5">ATCC 43989 / DSM 5975 / JCM 20966 / LMG 6465 / NBRC 14845 / NCIMB 13405 / ORS 571</strain>
    </source>
</reference>
<dbReference type="RefSeq" id="WP_012171618.1">
    <property type="nucleotide sequence ID" value="NC_009937.1"/>
</dbReference>
<dbReference type="PANTHER" id="PTHR44591">
    <property type="entry name" value="STRESS RESPONSE REGULATOR PROTEIN 1"/>
    <property type="match status" value="1"/>
</dbReference>
<dbReference type="PROSITE" id="PS50110">
    <property type="entry name" value="RESPONSE_REGULATORY"/>
    <property type="match status" value="1"/>
</dbReference>
<reference evidence="4 5" key="4">
    <citation type="journal article" date="2009" name="Appl. Environ. Microbiol.">
        <title>Comparative genome-wide transcriptional profiling of Azorhizobium caulinodans ORS571 grown under free-living and symbiotic conditions.</title>
        <authorList>
            <person name="Tsukada S."/>
            <person name="Aono T."/>
            <person name="Akiba N."/>
            <person name="Lee KB."/>
            <person name="Liu CT."/>
            <person name="Toyazaki H."/>
            <person name="Oyaizu H."/>
        </authorList>
    </citation>
    <scope>NUCLEOTIDE SEQUENCE [LARGE SCALE GENOMIC DNA]</scope>
    <source>
        <strain evidence="5">ATCC 43989 / DSM 5975 / JCM 20966 / LMG 6465 / NBRC 14845 / NCIMB 13405 / ORS 571</strain>
    </source>
</reference>
<feature type="modified residue" description="4-aspartylphosphate" evidence="2">
    <location>
        <position position="54"/>
    </location>
</feature>
<dbReference type="Gene3D" id="3.40.50.2300">
    <property type="match status" value="1"/>
</dbReference>
<organism evidence="4 5">
    <name type="scientific">Azorhizobium caulinodans (strain ATCC 43989 / DSM 5975 / JCM 20966 / LMG 6465 / NBRC 14845 / NCIMB 13405 / ORS 571)</name>
    <dbReference type="NCBI Taxonomy" id="438753"/>
    <lineage>
        <taxon>Bacteria</taxon>
        <taxon>Pseudomonadati</taxon>
        <taxon>Pseudomonadota</taxon>
        <taxon>Alphaproteobacteria</taxon>
        <taxon>Hyphomicrobiales</taxon>
        <taxon>Xanthobacteraceae</taxon>
        <taxon>Azorhizobium</taxon>
    </lineage>
</organism>
<dbReference type="PANTHER" id="PTHR44591:SF25">
    <property type="entry name" value="CHEMOTAXIS TWO-COMPONENT RESPONSE REGULATOR"/>
    <property type="match status" value="1"/>
</dbReference>
<evidence type="ECO:0000313" key="4">
    <source>
        <dbReference type="EMBL" id="BAF89092.1"/>
    </source>
</evidence>
<gene>
    <name evidence="4" type="ordered locus">AZC_3094</name>
</gene>
<dbReference type="InterPro" id="IPR050595">
    <property type="entry name" value="Bact_response_regulator"/>
</dbReference>
<proteinExistence type="predicted"/>
<protein>
    <submittedName>
        <fullName evidence="4">Two component response regulator</fullName>
    </submittedName>
</protein>
<keyword evidence="1 2" id="KW-0597">Phosphoprotein</keyword>
<dbReference type="Pfam" id="PF00072">
    <property type="entry name" value="Response_reg"/>
    <property type="match status" value="1"/>
</dbReference>
<dbReference type="Proteomes" id="UP000000270">
    <property type="component" value="Chromosome"/>
</dbReference>
<evidence type="ECO:0000259" key="3">
    <source>
        <dbReference type="PROSITE" id="PS50110"/>
    </source>
</evidence>
<dbReference type="GO" id="GO:0000160">
    <property type="term" value="P:phosphorelay signal transduction system"/>
    <property type="evidence" value="ECO:0007669"/>
    <property type="project" value="InterPro"/>
</dbReference>
<dbReference type="AlphaFoldDB" id="A8IBM8"/>
<evidence type="ECO:0000256" key="2">
    <source>
        <dbReference type="PROSITE-ProRule" id="PRU00169"/>
    </source>
</evidence>
<feature type="domain" description="Response regulatory" evidence="3">
    <location>
        <begin position="5"/>
        <end position="119"/>
    </location>
</feature>
<evidence type="ECO:0000256" key="1">
    <source>
        <dbReference type="ARBA" id="ARBA00022553"/>
    </source>
</evidence>
<reference evidence="4 5" key="5">
    <citation type="journal article" date="2010" name="Appl. Environ. Microbiol.">
        <title>phrR-like gene praR of Azorhizobium caulinodans ORS571 is essential for symbiosis with Sesbania rostrata and is involved in expression of reb genes.</title>
        <authorList>
            <person name="Akiba N."/>
            <person name="Aono T."/>
            <person name="Toyazaki H."/>
            <person name="Sato S."/>
            <person name="Oyaizu H."/>
        </authorList>
    </citation>
    <scope>NUCLEOTIDE SEQUENCE [LARGE SCALE GENOMIC DNA]</scope>
    <source>
        <strain evidence="5">ATCC 43989 / DSM 5975 / JCM 20966 / LMG 6465 / NBRC 14845 / NCIMB 13405 / ORS 571</strain>
    </source>
</reference>
<sequence length="127" mass="13556">MTAPLIAFIDDDPAIGEAIANFFAAYDYEAAVFNDAETFLASTAIDRADCIITDVRLGGMSGLDLLDRLRARPACPPVIVITAFPQDAIRNRALSAGATAFFLKPLPMDELLTSVMQALAKGFDGTQ</sequence>
<keyword evidence="5" id="KW-1185">Reference proteome</keyword>
<dbReference type="KEGG" id="azc:AZC_3094"/>
<dbReference type="InterPro" id="IPR011006">
    <property type="entry name" value="CheY-like_superfamily"/>
</dbReference>
<dbReference type="InterPro" id="IPR001789">
    <property type="entry name" value="Sig_transdc_resp-reg_receiver"/>
</dbReference>